<feature type="compositionally biased region" description="Pro residues" evidence="1">
    <location>
        <begin position="1"/>
        <end position="12"/>
    </location>
</feature>
<keyword evidence="4" id="KW-1185">Reference proteome</keyword>
<feature type="region of interest" description="Disordered" evidence="1">
    <location>
        <begin position="1"/>
        <end position="20"/>
    </location>
</feature>
<dbReference type="InterPro" id="IPR027417">
    <property type="entry name" value="P-loop_NTPase"/>
</dbReference>
<gene>
    <name evidence="3" type="ORF">KY5_5463</name>
</gene>
<dbReference type="InterPro" id="IPR019734">
    <property type="entry name" value="TPR_rpt"/>
</dbReference>
<dbReference type="SUPFAM" id="SSF52540">
    <property type="entry name" value="P-loop containing nucleoside triphosphate hydrolases"/>
    <property type="match status" value="1"/>
</dbReference>
<evidence type="ECO:0000256" key="1">
    <source>
        <dbReference type="SAM" id="MobiDB-lite"/>
    </source>
</evidence>
<feature type="domain" description="NB-ARC" evidence="2">
    <location>
        <begin position="36"/>
        <end position="188"/>
    </location>
</feature>
<dbReference type="Pfam" id="PF13424">
    <property type="entry name" value="TPR_12"/>
    <property type="match status" value="1"/>
</dbReference>
<organism evidence="3 4">
    <name type="scientific">Streptomyces formicae</name>
    <dbReference type="NCBI Taxonomy" id="1616117"/>
    <lineage>
        <taxon>Bacteria</taxon>
        <taxon>Bacillati</taxon>
        <taxon>Actinomycetota</taxon>
        <taxon>Actinomycetes</taxon>
        <taxon>Kitasatosporales</taxon>
        <taxon>Streptomycetaceae</taxon>
        <taxon>Streptomyces</taxon>
    </lineage>
</organism>
<dbReference type="Gene3D" id="1.25.40.10">
    <property type="entry name" value="Tetratricopeptide repeat domain"/>
    <property type="match status" value="2"/>
</dbReference>
<evidence type="ECO:0000259" key="2">
    <source>
        <dbReference type="Pfam" id="PF00931"/>
    </source>
</evidence>
<sequence length="729" mass="77805">MIPVPAQLPPDVPDFAGRQRESGALREVLRTAVDGSAMAMAALTGLGGVGKTALAVHVAHAVRAEFPDGQLYVDLSAPDPSPDGSSGSALVGFLRALGVPESAVPDGLDQQTALYRSLLAGRRVLVLLDNARDTAQVRPLLPGAPGCAVLVTSRSRTIALPGVRLIDVDVMDEAEALGLLSAIVGPERVSAEPAAAGELVAACGGLPLAVRIAAARLAARPGRSVADLAARLRDERRRLDELRVADLGVEATFRLGYEALAPELARAFRVLSLCYMPSFCRGAAAALLDVSEEEAETTVERLVDAGLMELHDDDRYRYHDLVRLFAARQCERQESSTERAAARLRFLDYVLATVVTAIRRTKPHSVLPALLHQPASDGKHLPDAAAAHDWLVVAHTRLYAAAENALRHIPDAAPDTTPPPGLRPTVDLLTAWSHLVAGTARHRDLEPLAELALETARRHGDDLSGGRALRLLGTLHYGTETYARAERLLRESLRLAESAGDALVGAESSHELGIVLMGMGRAEEALEQLTRAYDRFGTLDGRGDRIQILAHLVRAYAALGRHADADTARAEALGQARASGSTGTLAHALYQIGCALLAEGRTAEAAERLREAQRLHRWSRSPRWEALCWARLASCELAKGRTEEALACADQALTIESELGDVFCRALAKAARGRALLARGDLDGARAALRGAHRVMDRRGAVEATEIAAVLTELDAPREQGRKGSPVCP</sequence>
<dbReference type="Pfam" id="PF00931">
    <property type="entry name" value="NB-ARC"/>
    <property type="match status" value="1"/>
</dbReference>
<dbReference type="KEGG" id="sfk:KY5_5463"/>
<dbReference type="PRINTS" id="PR00364">
    <property type="entry name" value="DISEASERSIST"/>
</dbReference>
<dbReference type="InterPro" id="IPR011990">
    <property type="entry name" value="TPR-like_helical_dom_sf"/>
</dbReference>
<name>A0A291QFJ9_9ACTN</name>
<dbReference type="AlphaFoldDB" id="A0A291QFJ9"/>
<evidence type="ECO:0000313" key="4">
    <source>
        <dbReference type="Proteomes" id="UP000221011"/>
    </source>
</evidence>
<dbReference type="SUPFAM" id="SSF48452">
    <property type="entry name" value="TPR-like"/>
    <property type="match status" value="1"/>
</dbReference>
<accession>A0A291QFJ9</accession>
<reference evidence="3 4" key="1">
    <citation type="submission" date="2017-08" db="EMBL/GenBank/DDBJ databases">
        <title>Complete Genome Sequence of Streptomyces formicae KY5, the formicamycin producer.</title>
        <authorList>
            <person name="Holmes N.A."/>
            <person name="Devine R."/>
            <person name="Qin Z."/>
            <person name="Seipke R.F."/>
            <person name="Wilkinson B."/>
            <person name="Hutchings M.I."/>
        </authorList>
    </citation>
    <scope>NUCLEOTIDE SEQUENCE [LARGE SCALE GENOMIC DNA]</scope>
    <source>
        <strain evidence="3 4">KY5</strain>
    </source>
</reference>
<dbReference type="SMART" id="SM00028">
    <property type="entry name" value="TPR"/>
    <property type="match status" value="5"/>
</dbReference>
<dbReference type="EMBL" id="CP022685">
    <property type="protein sequence ID" value="ATL30481.1"/>
    <property type="molecule type" value="Genomic_DNA"/>
</dbReference>
<dbReference type="Proteomes" id="UP000221011">
    <property type="component" value="Chromosome"/>
</dbReference>
<evidence type="ECO:0000313" key="3">
    <source>
        <dbReference type="EMBL" id="ATL30481.1"/>
    </source>
</evidence>
<dbReference type="GO" id="GO:0043531">
    <property type="term" value="F:ADP binding"/>
    <property type="evidence" value="ECO:0007669"/>
    <property type="project" value="InterPro"/>
</dbReference>
<proteinExistence type="predicted"/>
<dbReference type="PANTHER" id="PTHR47691:SF3">
    <property type="entry name" value="HTH-TYPE TRANSCRIPTIONAL REGULATOR RV0890C-RELATED"/>
    <property type="match status" value="1"/>
</dbReference>
<dbReference type="InterPro" id="IPR002182">
    <property type="entry name" value="NB-ARC"/>
</dbReference>
<dbReference type="Gene3D" id="3.40.50.300">
    <property type="entry name" value="P-loop containing nucleotide triphosphate hydrolases"/>
    <property type="match status" value="1"/>
</dbReference>
<dbReference type="RefSeq" id="WP_098244781.1">
    <property type="nucleotide sequence ID" value="NZ_CP022685.1"/>
</dbReference>
<protein>
    <submittedName>
        <fullName evidence="3">Regulatory protein</fullName>
    </submittedName>
</protein>
<dbReference type="PANTHER" id="PTHR47691">
    <property type="entry name" value="REGULATOR-RELATED"/>
    <property type="match status" value="1"/>
</dbReference>